<comment type="caution">
    <text evidence="1">The sequence shown here is derived from an EMBL/GenBank/DDBJ whole genome shotgun (WGS) entry which is preliminary data.</text>
</comment>
<evidence type="ECO:0000313" key="1">
    <source>
        <dbReference type="EMBL" id="MBK7675829.1"/>
    </source>
</evidence>
<gene>
    <name evidence="1" type="ORF">IPJ27_14330</name>
</gene>
<sequence length="104" mass="11911">MKPLRFVGSSLDDMKDFPAEARRAAGFELHAVQCGLMPSDFKPMLNVGPGAYEIRLHVQGEWRVIYVAKFEDGIYVLHAFRKKTQKTRVEDITLAARRYRQIGV</sequence>
<dbReference type="EMBL" id="JADJMH010000014">
    <property type="protein sequence ID" value="MBK7675829.1"/>
    <property type="molecule type" value="Genomic_DNA"/>
</dbReference>
<proteinExistence type="predicted"/>
<protein>
    <submittedName>
        <fullName evidence="1">Type II toxin-antitoxin system RelE/ParE family toxin</fullName>
    </submittedName>
</protein>
<name>A0A935Q0G7_9PROT</name>
<dbReference type="AlphaFoldDB" id="A0A935Q0G7"/>
<dbReference type="Pfam" id="PF05973">
    <property type="entry name" value="Gp49"/>
    <property type="match status" value="1"/>
</dbReference>
<reference evidence="1 2" key="1">
    <citation type="submission" date="2020-10" db="EMBL/GenBank/DDBJ databases">
        <title>Connecting structure to function with the recovery of over 1000 high-quality activated sludge metagenome-assembled genomes encoding full-length rRNA genes using long-read sequencing.</title>
        <authorList>
            <person name="Singleton C.M."/>
            <person name="Petriglieri F."/>
            <person name="Kristensen J.M."/>
            <person name="Kirkegaard R.H."/>
            <person name="Michaelsen T.Y."/>
            <person name="Andersen M.H."/>
            <person name="Karst S.M."/>
            <person name="Dueholm M.S."/>
            <person name="Nielsen P.H."/>
            <person name="Albertsen M."/>
        </authorList>
    </citation>
    <scope>NUCLEOTIDE SEQUENCE [LARGE SCALE GENOMIC DNA]</scope>
    <source>
        <strain evidence="1">EsbW_18-Q3-R4-48_BATAC.285</strain>
    </source>
</reference>
<dbReference type="InterPro" id="IPR009241">
    <property type="entry name" value="HigB-like"/>
</dbReference>
<organism evidence="1 2">
    <name type="scientific">Candidatus Accumulibacter proximus</name>
    <dbReference type="NCBI Taxonomy" id="2954385"/>
    <lineage>
        <taxon>Bacteria</taxon>
        <taxon>Pseudomonadati</taxon>
        <taxon>Pseudomonadota</taxon>
        <taxon>Betaproteobacteria</taxon>
        <taxon>Candidatus Accumulibacter</taxon>
    </lineage>
</organism>
<dbReference type="Proteomes" id="UP000697998">
    <property type="component" value="Unassembled WGS sequence"/>
</dbReference>
<evidence type="ECO:0000313" key="2">
    <source>
        <dbReference type="Proteomes" id="UP000697998"/>
    </source>
</evidence>
<accession>A0A935Q0G7</accession>